<evidence type="ECO:0000313" key="2">
    <source>
        <dbReference type="EMBL" id="VWD34290.1"/>
    </source>
</evidence>
<feature type="domain" description="DUF6881" evidence="1">
    <location>
        <begin position="25"/>
        <end position="111"/>
    </location>
</feature>
<accession>A0A6P2ZHZ1</accession>
<reference evidence="2 3" key="1">
    <citation type="submission" date="2019-09" db="EMBL/GenBank/DDBJ databases">
        <authorList>
            <person name="Depoorter E."/>
        </authorList>
    </citation>
    <scope>NUCLEOTIDE SEQUENCE [LARGE SCALE GENOMIC DNA]</scope>
    <source>
        <strain evidence="2">R-71033</strain>
    </source>
</reference>
<proteinExistence type="predicted"/>
<dbReference type="Proteomes" id="UP000494109">
    <property type="component" value="Unassembled WGS sequence"/>
</dbReference>
<dbReference type="AlphaFoldDB" id="A0A6P2ZHZ1"/>
<dbReference type="RefSeq" id="WP_235986592.1">
    <property type="nucleotide sequence ID" value="NZ_CABVQS010000017.1"/>
</dbReference>
<dbReference type="Pfam" id="PF21812">
    <property type="entry name" value="DUF6881"/>
    <property type="match status" value="1"/>
</dbReference>
<organism evidence="2 3">
    <name type="scientific">Burkholderia contaminans</name>
    <dbReference type="NCBI Taxonomy" id="488447"/>
    <lineage>
        <taxon>Bacteria</taxon>
        <taxon>Pseudomonadati</taxon>
        <taxon>Pseudomonadota</taxon>
        <taxon>Betaproteobacteria</taxon>
        <taxon>Burkholderiales</taxon>
        <taxon>Burkholderiaceae</taxon>
        <taxon>Burkholderia</taxon>
        <taxon>Burkholderia cepacia complex</taxon>
    </lineage>
</organism>
<dbReference type="InterPro" id="IPR049248">
    <property type="entry name" value="DUF6881"/>
</dbReference>
<dbReference type="EMBL" id="CABVQS010000017">
    <property type="protein sequence ID" value="VWD34290.1"/>
    <property type="molecule type" value="Genomic_DNA"/>
</dbReference>
<evidence type="ECO:0000259" key="1">
    <source>
        <dbReference type="Pfam" id="PF21812"/>
    </source>
</evidence>
<name>A0A6P2ZHZ1_9BURK</name>
<sequence>MGQTVGIRPESSFDNSATRNEMIAIDVAWKHAFETEPVRLVSVLDRDRYEVRKLEFFRDGRVGFADEARSSHGTELGTVPVPSLVEINAEPEFDGREITLEDFETLWSRHVTRIDRVD</sequence>
<protein>
    <recommendedName>
        <fullName evidence="1">DUF6881 domain-containing protein</fullName>
    </recommendedName>
</protein>
<evidence type="ECO:0000313" key="3">
    <source>
        <dbReference type="Proteomes" id="UP000494109"/>
    </source>
</evidence>
<gene>
    <name evidence="2" type="ORF">BCO71033_04125</name>
</gene>